<feature type="compositionally biased region" description="Acidic residues" evidence="1">
    <location>
        <begin position="136"/>
        <end position="146"/>
    </location>
</feature>
<keyword evidence="3" id="KW-1185">Reference proteome</keyword>
<feature type="region of interest" description="Disordered" evidence="1">
    <location>
        <begin position="469"/>
        <end position="666"/>
    </location>
</feature>
<evidence type="ECO:0000313" key="2">
    <source>
        <dbReference type="EMBL" id="KAJ7019175.1"/>
    </source>
</evidence>
<reference evidence="2" key="1">
    <citation type="submission" date="2023-03" db="EMBL/GenBank/DDBJ databases">
        <title>Massive genome expansion in bonnet fungi (Mycena s.s.) driven by repeated elements and novel gene families across ecological guilds.</title>
        <authorList>
            <consortium name="Lawrence Berkeley National Laboratory"/>
            <person name="Harder C.B."/>
            <person name="Miyauchi S."/>
            <person name="Viragh M."/>
            <person name="Kuo A."/>
            <person name="Thoen E."/>
            <person name="Andreopoulos B."/>
            <person name="Lu D."/>
            <person name="Skrede I."/>
            <person name="Drula E."/>
            <person name="Henrissat B."/>
            <person name="Morin E."/>
            <person name="Kohler A."/>
            <person name="Barry K."/>
            <person name="LaButti K."/>
            <person name="Morin E."/>
            <person name="Salamov A."/>
            <person name="Lipzen A."/>
            <person name="Mereny Z."/>
            <person name="Hegedus B."/>
            <person name="Baldrian P."/>
            <person name="Stursova M."/>
            <person name="Weitz H."/>
            <person name="Taylor A."/>
            <person name="Grigoriev I.V."/>
            <person name="Nagy L.G."/>
            <person name="Martin F."/>
            <person name="Kauserud H."/>
        </authorList>
    </citation>
    <scope>NUCLEOTIDE SEQUENCE</scope>
    <source>
        <strain evidence="2">CBHHK200</strain>
    </source>
</reference>
<dbReference type="Proteomes" id="UP001218188">
    <property type="component" value="Unassembled WGS sequence"/>
</dbReference>
<organism evidence="2 3">
    <name type="scientific">Mycena alexandri</name>
    <dbReference type="NCBI Taxonomy" id="1745969"/>
    <lineage>
        <taxon>Eukaryota</taxon>
        <taxon>Fungi</taxon>
        <taxon>Dikarya</taxon>
        <taxon>Basidiomycota</taxon>
        <taxon>Agaricomycotina</taxon>
        <taxon>Agaricomycetes</taxon>
        <taxon>Agaricomycetidae</taxon>
        <taxon>Agaricales</taxon>
        <taxon>Marasmiineae</taxon>
        <taxon>Mycenaceae</taxon>
        <taxon>Mycena</taxon>
    </lineage>
</organism>
<evidence type="ECO:0000256" key="1">
    <source>
        <dbReference type="SAM" id="MobiDB-lite"/>
    </source>
</evidence>
<name>A0AAD6WNH4_9AGAR</name>
<feature type="compositionally biased region" description="Basic and acidic residues" evidence="1">
    <location>
        <begin position="472"/>
        <end position="598"/>
    </location>
</feature>
<accession>A0AAD6WNH4</accession>
<proteinExistence type="predicted"/>
<feature type="region of interest" description="Disordered" evidence="1">
    <location>
        <begin position="116"/>
        <end position="149"/>
    </location>
</feature>
<evidence type="ECO:0000313" key="3">
    <source>
        <dbReference type="Proteomes" id="UP001218188"/>
    </source>
</evidence>
<dbReference type="PANTHER" id="PTHR38758:SF1">
    <property type="entry name" value="PROTEIN, PUTATIVE-RELATED"/>
    <property type="match status" value="1"/>
</dbReference>
<dbReference type="PANTHER" id="PTHR38758">
    <property type="entry name" value="PUTATIVE-RELATED"/>
    <property type="match status" value="1"/>
</dbReference>
<dbReference type="AlphaFoldDB" id="A0AAD6WNH4"/>
<protein>
    <submittedName>
        <fullName evidence="2">Uncharacterized protein</fullName>
    </submittedName>
</protein>
<sequence>MSPVKANKPSKEMFKLYDVTVVPDIMPFPELSHVATTKGQETAVPKLNEHQRSWIHDVALRGVDLPALQGKAATAFYDKVKIDAFTAKAFQHTAQVGDHAEEARLPTLITAWKRQNKEKMVSKNKSGGGATGEEAPTPEENEEKEDEGGRIGLLRGYSKAGWRVGIQKVISNKRAALARESKHKPKQDDPTDTGDYTEARALAKLLGLVAYTGRDKFRDDRHNEIHEYSQGLPGNMNAGGRFRKAEAILWAEEDQVEWNAAAASNEDVDWQERQKLIASGFQHMVDVLNSSGKFRPFVSTMIMTWVDITYSRSRVEAVPKGVHVGRPFEKQYPKLAADTINAMYAWAEKPLQDHVAAHETSAQAAAPTFPLSVEALDDMSPKAVAQAVTHFLVTSYEAAFGAQEIPWATIATTPQEYYDSTKFELRFTSDGLGALRSTQWHPLAVSLASGAGDGSSGFFRKACAGAGAAEEDAGREREEAARVKQVEEDARREREAEDARVKQVEEDAHREREAEAARVKQVEEDMRREREEEEEAVRVKQVEEDARREREEEDVRREREEEEEAVRVKQVEEDARREREEEDARVKQVEEDARRMREAEEDAGCSGNGEQGKSGANTKKSRKRKAEVQLVPEEAGVERRATRKRQTPQEAELERQQKLTAAVTGKKVKPSFEYVARSPVKSKSTKGYDFNLSTIWDETEDIHRT</sequence>
<dbReference type="EMBL" id="JARJCM010000304">
    <property type="protein sequence ID" value="KAJ7019175.1"/>
    <property type="molecule type" value="Genomic_DNA"/>
</dbReference>
<gene>
    <name evidence="2" type="ORF">C8F04DRAFT_1276583</name>
</gene>
<comment type="caution">
    <text evidence="2">The sequence shown here is derived from an EMBL/GenBank/DDBJ whole genome shotgun (WGS) entry which is preliminary data.</text>
</comment>